<dbReference type="CDD" id="cd00063">
    <property type="entry name" value="FN3"/>
    <property type="match status" value="2"/>
</dbReference>
<keyword evidence="2" id="KW-0119">Carbohydrate metabolism</keyword>
<keyword evidence="1" id="KW-0326">Glycosidase</keyword>
<dbReference type="Pfam" id="PF00353">
    <property type="entry name" value="HemolysinCabind"/>
    <property type="match status" value="2"/>
</dbReference>
<feature type="domain" description="Fibronectin type-III" evidence="5">
    <location>
        <begin position="913"/>
        <end position="1003"/>
    </location>
</feature>
<feature type="signal peptide" evidence="4">
    <location>
        <begin position="1"/>
        <end position="37"/>
    </location>
</feature>
<dbReference type="InterPro" id="IPR003961">
    <property type="entry name" value="FN3_dom"/>
</dbReference>
<evidence type="ECO:0000256" key="2">
    <source>
        <dbReference type="ARBA" id="ARBA00023326"/>
    </source>
</evidence>
<dbReference type="InterPro" id="IPR018511">
    <property type="entry name" value="Hemolysin-typ_Ca-bd_CS"/>
</dbReference>
<dbReference type="InterPro" id="IPR008757">
    <property type="entry name" value="Peptidase_M6-like_domain"/>
</dbReference>
<name>A0A4Q2S892_9ACTN</name>
<dbReference type="EMBL" id="SDWU01000021">
    <property type="protein sequence ID" value="RYB98788.1"/>
    <property type="molecule type" value="Genomic_DNA"/>
</dbReference>
<sequence>MPPYVASRHRPWALAAIMLIAAAGMAAVVLLAAPSQAVPAHPEAVTLTQPDGERFTARLFGDEWYNGHETVDGHTILRGERGVWRYARQDTRGELRASELVVGRDEPVMRKHLRDRVLTARAERHRKSAIREVRIAEGVGGPAASPSIGQDRSLVILASFNDQGNLGTTAAQWSSAYFNPTKSVSQYFAANSGGQFGLVPAAESHGTVNDGVVGWVNVGINHPNNSISDVSNRLATRAAILAADPYVNYAAYDTNGDGVVRNTELHVTVIAAGQEASCCAGYGGARSLWGHHWVLQGTEIPTVDGKSVGGWGYTQFGEMHGGHMATMGIMVHEIGHDLGLPDLYDIDRSSSGVGTWSAMGGGSWGYVPGVDPYEGMTPPLMDAWSRSFKGWITPTVITGTQTTTLDAATTGTAGVAVQMLPNPNGPHDWSWQGTGKGEYFLVENRQRTGYDASLPGAGVVVWHIDESRGNNANDVARLVDIEEADGVMTGRGDAGDTFRAGGATAFNGATTPDSNLNSGAPSGVSMSGVSASSVSMSATFTAPGGSSAPVNDHFANATAVSSRVFDATVNNTGATAEVGEFSQAGCPIGRTVWYRYTPARDVRVTADTSGSGIDTVLSVWRGTSLANLTAHSCNDDVSAGTETTSRVPEFVAQAGQTYYFQVGGYYDSGANTVAVGNIHTHVRVRPLNDDFAQATTLAGTGGVAEADNQNASKEPGEPAVTGNAGGGSVWWSWTAPSSGQVVVDTQGSGAQVDTLLGVYTGASVNGLSLVAENDDIDTTNNRWSRVAFNAVAGSTYRIAVDTYDNATPGELKVSWSLGASSTPGAPTNVMASAGDASAVVSWSPGADNGSPITGYIVTASPGGVTRNLGAGATSTTIGGLTNGTAYTFTVRATNALGTGPASAPSSAVVPAGLPTAPTGVTASPGDLSATVSWSASHPNGSPITGYRVTANPGGVTKNIGAAATSTTIGGLTNGTAYTFTVRATNAVGDGPPSTPSNQVVPAAVVVPTDLAVSMSLVNRPQQTGFAYRVRVERTGATTGTAVEVAVTLPVSVVLESRAGCGGGKVLVCDLGVVASGTAAVLELRVRPLSPGPHEASVSVAAPDGSPGNNSASARAGIEFVCDNVPTAAKDKVTGTAGDDVLCGLGGGDTISGRGGDDLLFGGGGDDKLDGGTGKDWLYGHQGRDRLVGGPGRDRLDGGPKRDTCWERSDKRVSCEL</sequence>
<feature type="chain" id="PRO_5038926038" evidence="4">
    <location>
        <begin position="38"/>
        <end position="1216"/>
    </location>
</feature>
<dbReference type="GO" id="GO:0005509">
    <property type="term" value="F:calcium ion binding"/>
    <property type="evidence" value="ECO:0007669"/>
    <property type="project" value="InterPro"/>
</dbReference>
<dbReference type="Pfam" id="PF00041">
    <property type="entry name" value="fn3"/>
    <property type="match status" value="2"/>
</dbReference>
<evidence type="ECO:0000256" key="1">
    <source>
        <dbReference type="ARBA" id="ARBA00023295"/>
    </source>
</evidence>
<feature type="region of interest" description="Disordered" evidence="3">
    <location>
        <begin position="1091"/>
        <end position="1111"/>
    </location>
</feature>
<dbReference type="SMART" id="SM00060">
    <property type="entry name" value="FN3"/>
    <property type="match status" value="2"/>
</dbReference>
<keyword evidence="7" id="KW-1185">Reference proteome</keyword>
<keyword evidence="6" id="KW-0645">Protease</keyword>
<dbReference type="Gene3D" id="2.60.40.10">
    <property type="entry name" value="Immunoglobulins"/>
    <property type="match status" value="2"/>
</dbReference>
<keyword evidence="6" id="KW-0378">Hydrolase</keyword>
<dbReference type="PROSITE" id="PS50853">
    <property type="entry name" value="FN3"/>
    <property type="match status" value="2"/>
</dbReference>
<gene>
    <name evidence="6" type="ORF">EUA07_17365</name>
</gene>
<dbReference type="InterPro" id="IPR001343">
    <property type="entry name" value="Hemolysn_Ca-bd"/>
</dbReference>
<dbReference type="PANTHER" id="PTHR41775:SF1">
    <property type="entry name" value="PEPTIDASE M6-LIKE DOMAIN-CONTAINING PROTEIN"/>
    <property type="match status" value="1"/>
</dbReference>
<evidence type="ECO:0000259" key="5">
    <source>
        <dbReference type="PROSITE" id="PS50853"/>
    </source>
</evidence>
<keyword evidence="4" id="KW-0732">Signal</keyword>
<dbReference type="NCBIfam" id="TIGR03296">
    <property type="entry name" value="M6dom_TIGR03296"/>
    <property type="match status" value="1"/>
</dbReference>
<dbReference type="Proteomes" id="UP000293291">
    <property type="component" value="Unassembled WGS sequence"/>
</dbReference>
<dbReference type="GO" id="GO:0006508">
    <property type="term" value="P:proteolysis"/>
    <property type="evidence" value="ECO:0007669"/>
    <property type="project" value="UniProtKB-KW"/>
</dbReference>
<accession>A0A4Q2S892</accession>
<reference evidence="6 7" key="1">
    <citation type="submission" date="2019-01" db="EMBL/GenBank/DDBJ databases">
        <title>Novel species of Nocardioides.</title>
        <authorList>
            <person name="Liu Q."/>
            <person name="Xin Y.-H."/>
        </authorList>
    </citation>
    <scope>NUCLEOTIDE SEQUENCE [LARGE SCALE GENOMIC DNA]</scope>
    <source>
        <strain evidence="6 7">CGMCC 4.6875</strain>
    </source>
</reference>
<dbReference type="InterPro" id="IPR036116">
    <property type="entry name" value="FN3_sf"/>
</dbReference>
<dbReference type="PRINTS" id="PR00014">
    <property type="entry name" value="FNTYPEIII"/>
</dbReference>
<organism evidence="6 7">
    <name type="scientific">Nocardioides ganghwensis</name>
    <dbReference type="NCBI Taxonomy" id="252230"/>
    <lineage>
        <taxon>Bacteria</taxon>
        <taxon>Bacillati</taxon>
        <taxon>Actinomycetota</taxon>
        <taxon>Actinomycetes</taxon>
        <taxon>Propionibacteriales</taxon>
        <taxon>Nocardioidaceae</taxon>
        <taxon>Nocardioides</taxon>
    </lineage>
</organism>
<dbReference type="SUPFAM" id="SSF51120">
    <property type="entry name" value="beta-Roll"/>
    <property type="match status" value="1"/>
</dbReference>
<dbReference type="PROSITE" id="PS00330">
    <property type="entry name" value="HEMOLYSIN_CALCIUM"/>
    <property type="match status" value="3"/>
</dbReference>
<dbReference type="SUPFAM" id="SSF49265">
    <property type="entry name" value="Fibronectin type III"/>
    <property type="match status" value="1"/>
</dbReference>
<dbReference type="GO" id="GO:0016798">
    <property type="term" value="F:hydrolase activity, acting on glycosyl bonds"/>
    <property type="evidence" value="ECO:0007669"/>
    <property type="project" value="UniProtKB-KW"/>
</dbReference>
<protein>
    <submittedName>
        <fullName evidence="6">M6 family metalloprotease domain-containing protein</fullName>
    </submittedName>
</protein>
<dbReference type="InterPro" id="IPR011049">
    <property type="entry name" value="Serralysin-like_metalloprot_C"/>
</dbReference>
<keyword evidence="6" id="KW-0482">Metalloprotease</keyword>
<feature type="domain" description="Fibronectin type-III" evidence="5">
    <location>
        <begin position="822"/>
        <end position="912"/>
    </location>
</feature>
<evidence type="ECO:0000256" key="3">
    <source>
        <dbReference type="SAM" id="MobiDB-lite"/>
    </source>
</evidence>
<dbReference type="GO" id="GO:0008237">
    <property type="term" value="F:metallopeptidase activity"/>
    <property type="evidence" value="ECO:0007669"/>
    <property type="project" value="UniProtKB-KW"/>
</dbReference>
<dbReference type="Gene3D" id="2.150.10.10">
    <property type="entry name" value="Serralysin-like metalloprotease, C-terminal"/>
    <property type="match status" value="2"/>
</dbReference>
<dbReference type="SUPFAM" id="SSF55486">
    <property type="entry name" value="Metalloproteases ('zincins'), catalytic domain"/>
    <property type="match status" value="1"/>
</dbReference>
<dbReference type="OrthoDB" id="954626at2"/>
<dbReference type="RefSeq" id="WP_129456432.1">
    <property type="nucleotide sequence ID" value="NZ_JACXYX010000006.1"/>
</dbReference>
<proteinExistence type="predicted"/>
<dbReference type="GO" id="GO:0000272">
    <property type="term" value="P:polysaccharide catabolic process"/>
    <property type="evidence" value="ECO:0007669"/>
    <property type="project" value="UniProtKB-KW"/>
</dbReference>
<dbReference type="PANTHER" id="PTHR41775">
    <property type="entry name" value="SECRETED PROTEIN-RELATED"/>
    <property type="match status" value="1"/>
</dbReference>
<dbReference type="InterPro" id="IPR013783">
    <property type="entry name" value="Ig-like_fold"/>
</dbReference>
<dbReference type="AlphaFoldDB" id="A0A4Q2S892"/>
<evidence type="ECO:0000313" key="6">
    <source>
        <dbReference type="EMBL" id="RYB98788.1"/>
    </source>
</evidence>
<evidence type="ECO:0000313" key="7">
    <source>
        <dbReference type="Proteomes" id="UP000293291"/>
    </source>
</evidence>
<dbReference type="Pfam" id="PF05547">
    <property type="entry name" value="Peptidase_M6"/>
    <property type="match status" value="1"/>
</dbReference>
<keyword evidence="2" id="KW-0624">Polysaccharide degradation</keyword>
<comment type="caution">
    <text evidence="6">The sequence shown here is derived from an EMBL/GenBank/DDBJ whole genome shotgun (WGS) entry which is preliminary data.</text>
</comment>
<feature type="region of interest" description="Disordered" evidence="3">
    <location>
        <begin position="1170"/>
        <end position="1202"/>
    </location>
</feature>
<evidence type="ECO:0000256" key="4">
    <source>
        <dbReference type="SAM" id="SignalP"/>
    </source>
</evidence>
<feature type="compositionally biased region" description="Basic and acidic residues" evidence="3">
    <location>
        <begin position="1181"/>
        <end position="1202"/>
    </location>
</feature>